<dbReference type="Proteomes" id="UP000447876">
    <property type="component" value="Unassembled WGS sequence"/>
</dbReference>
<dbReference type="Gene3D" id="3.40.30.10">
    <property type="entry name" value="Glutaredoxin"/>
    <property type="match status" value="1"/>
</dbReference>
<organism evidence="2 3">
    <name type="scientific">Paenibacillus woosongensis</name>
    <dbReference type="NCBI Taxonomy" id="307580"/>
    <lineage>
        <taxon>Bacteria</taxon>
        <taxon>Bacillati</taxon>
        <taxon>Bacillota</taxon>
        <taxon>Bacilli</taxon>
        <taxon>Bacillales</taxon>
        <taxon>Paenibacillaceae</taxon>
        <taxon>Paenibacillus</taxon>
    </lineage>
</organism>
<reference evidence="2 3" key="1">
    <citation type="submission" date="2019-11" db="EMBL/GenBank/DDBJ databases">
        <title>Draft genome sequences of five Paenibacillus species of dairy origin.</title>
        <authorList>
            <person name="Olajide A.M."/>
            <person name="Chen S."/>
            <person name="Lapointe G."/>
        </authorList>
    </citation>
    <scope>NUCLEOTIDE SEQUENCE [LARGE SCALE GENOMIC DNA]</scope>
    <source>
        <strain evidence="2 3">12CR55</strain>
    </source>
</reference>
<proteinExistence type="predicted"/>
<dbReference type="AlphaFoldDB" id="A0A7X3CM76"/>
<keyword evidence="1" id="KW-1133">Transmembrane helix</keyword>
<evidence type="ECO:0000256" key="1">
    <source>
        <dbReference type="SAM" id="Phobius"/>
    </source>
</evidence>
<feature type="transmembrane region" description="Helical" evidence="1">
    <location>
        <begin position="6"/>
        <end position="22"/>
    </location>
</feature>
<comment type="caution">
    <text evidence="2">The sequence shown here is derived from an EMBL/GenBank/DDBJ whole genome shotgun (WGS) entry which is preliminary data.</text>
</comment>
<evidence type="ECO:0000313" key="3">
    <source>
        <dbReference type="Proteomes" id="UP000447876"/>
    </source>
</evidence>
<keyword evidence="1" id="KW-0472">Membrane</keyword>
<sequence length="201" mass="22994">MIAIFTMWTCIICILFAIVFLYKKVQSITMSVNNTNMNTNTNTNMHPVINDLFLPLSDYGLEQGELFPVLQFTEVSGKMINLTERNSRGLIIVYLSVNCKICESVYQGLKLFSERHPYYDLTIFMESPTPEEVIQKAKILQIKHPIYHLTEADLTITRTRKFPFAYYISPEGIVMSKGVINDGLRDLDILLKIGAQVREAS</sequence>
<accession>A0A7X3CM76</accession>
<name>A0A7X3CM76_9BACL</name>
<keyword evidence="1" id="KW-0812">Transmembrane</keyword>
<dbReference type="SUPFAM" id="SSF52833">
    <property type="entry name" value="Thioredoxin-like"/>
    <property type="match status" value="1"/>
</dbReference>
<evidence type="ECO:0000313" key="2">
    <source>
        <dbReference type="EMBL" id="MUG44534.1"/>
    </source>
</evidence>
<gene>
    <name evidence="2" type="ORF">GNP95_05940</name>
</gene>
<dbReference type="EMBL" id="WNZW01000001">
    <property type="protein sequence ID" value="MUG44534.1"/>
    <property type="molecule type" value="Genomic_DNA"/>
</dbReference>
<evidence type="ECO:0008006" key="4">
    <source>
        <dbReference type="Google" id="ProtNLM"/>
    </source>
</evidence>
<dbReference type="OrthoDB" id="2974362at2"/>
<dbReference type="InterPro" id="IPR036249">
    <property type="entry name" value="Thioredoxin-like_sf"/>
</dbReference>
<protein>
    <recommendedName>
        <fullName evidence="4">Thioredoxin domain-containing protein</fullName>
    </recommendedName>
</protein>